<dbReference type="InterPro" id="IPR036908">
    <property type="entry name" value="RlpA-like_sf"/>
</dbReference>
<feature type="region of interest" description="Disordered" evidence="2">
    <location>
        <begin position="238"/>
        <end position="295"/>
    </location>
</feature>
<dbReference type="CDD" id="cd22191">
    <property type="entry name" value="DPBB_RlpA_EXP_N-like"/>
    <property type="match status" value="1"/>
</dbReference>
<gene>
    <name evidence="5" type="ORF">GRF29_69g427031</name>
</gene>
<accession>A0AAN6LXL0</accession>
<evidence type="ECO:0000256" key="2">
    <source>
        <dbReference type="SAM" id="MobiDB-lite"/>
    </source>
</evidence>
<feature type="compositionally biased region" description="Basic and acidic residues" evidence="2">
    <location>
        <begin position="429"/>
        <end position="438"/>
    </location>
</feature>
<dbReference type="PANTHER" id="PTHR31836">
    <property type="match status" value="1"/>
</dbReference>
<feature type="region of interest" description="Disordered" evidence="2">
    <location>
        <begin position="1"/>
        <end position="28"/>
    </location>
</feature>
<evidence type="ECO:0000256" key="1">
    <source>
        <dbReference type="ARBA" id="ARBA00022729"/>
    </source>
</evidence>
<dbReference type="InterPro" id="IPR009009">
    <property type="entry name" value="RlpA-like_DPBB"/>
</dbReference>
<dbReference type="Proteomes" id="UP001280581">
    <property type="component" value="Unassembled WGS sequence"/>
</dbReference>
<comment type="caution">
    <text evidence="5">The sequence shown here is derived from an EMBL/GenBank/DDBJ whole genome shotgun (WGS) entry which is preliminary data.</text>
</comment>
<evidence type="ECO:0000313" key="6">
    <source>
        <dbReference type="Proteomes" id="UP001280581"/>
    </source>
</evidence>
<evidence type="ECO:0000256" key="3">
    <source>
        <dbReference type="SAM" id="Phobius"/>
    </source>
</evidence>
<dbReference type="AlphaFoldDB" id="A0AAN6LXL0"/>
<feature type="region of interest" description="Disordered" evidence="2">
    <location>
        <begin position="429"/>
        <end position="475"/>
    </location>
</feature>
<keyword evidence="6" id="KW-1185">Reference proteome</keyword>
<evidence type="ECO:0000259" key="4">
    <source>
        <dbReference type="Pfam" id="PF03330"/>
    </source>
</evidence>
<protein>
    <recommendedName>
        <fullName evidence="4">RlpA-like protein double-psi beta-barrel domain-containing protein</fullName>
    </recommendedName>
</protein>
<sequence length="475" mass="52585">MANTTVATELKMPEPAHGAQGNDYNAPDWEIPEEGTTRTRGLHLGSASTRWAIADRFDRIFPPYKRYVGLKRRTFLLILLGFVLAIIALAVGLGVGLSKEHQDQNLPLPSNAQTFTGDLTYYNPALGACGIESNDNSPIVAVSHVTFDAVQTGSDPNQNPLCGRKIRARRVREDGKEVTIDVTVVDRCTGCQPTDIDVSPAMFNKMADPDLGRVNVEWAWLQDRDPYILNPMGMLNENKSDVPRPSPLKVSPSTTSHTLPRNDSPSPDYVKSGSSSIKSFERGTRLGTNTTPRKETYSINTGIMDHDAVPRPLAPHRSCEVLSQTSDLGTVHITGYPVDEQRSTGNDQNVGNPSPYEYNWANGAMYSEDANTHPYQSSKVWPSGEAELQQDLHNIRYDVSTPDSPTAYRPHDDRSEISSLGVSLSNTFSEHRKPHVEQARPAPLELPDNSQNEPHTRLDPKYHRKPPTVEKMPET</sequence>
<dbReference type="Gene3D" id="2.40.40.10">
    <property type="entry name" value="RlpA-like domain"/>
    <property type="match status" value="1"/>
</dbReference>
<proteinExistence type="predicted"/>
<name>A0AAN6LXL0_9PLEO</name>
<keyword evidence="3" id="KW-0472">Membrane</keyword>
<keyword evidence="1" id="KW-0732">Signal</keyword>
<organism evidence="5 6">
    <name type="scientific">Pseudopithomyces chartarum</name>
    <dbReference type="NCBI Taxonomy" id="1892770"/>
    <lineage>
        <taxon>Eukaryota</taxon>
        <taxon>Fungi</taxon>
        <taxon>Dikarya</taxon>
        <taxon>Ascomycota</taxon>
        <taxon>Pezizomycotina</taxon>
        <taxon>Dothideomycetes</taxon>
        <taxon>Pleosporomycetidae</taxon>
        <taxon>Pleosporales</taxon>
        <taxon>Massarineae</taxon>
        <taxon>Didymosphaeriaceae</taxon>
        <taxon>Pseudopithomyces</taxon>
    </lineage>
</organism>
<evidence type="ECO:0000313" key="5">
    <source>
        <dbReference type="EMBL" id="KAK3209021.1"/>
    </source>
</evidence>
<dbReference type="SUPFAM" id="SSF50685">
    <property type="entry name" value="Barwin-like endoglucanases"/>
    <property type="match status" value="1"/>
</dbReference>
<feature type="domain" description="RlpA-like protein double-psi beta-barrel" evidence="4">
    <location>
        <begin position="171"/>
        <end position="217"/>
    </location>
</feature>
<keyword evidence="3" id="KW-1133">Transmembrane helix</keyword>
<feature type="compositionally biased region" description="Basic and acidic residues" evidence="2">
    <location>
        <begin position="454"/>
        <end position="475"/>
    </location>
</feature>
<feature type="transmembrane region" description="Helical" evidence="3">
    <location>
        <begin position="75"/>
        <end position="97"/>
    </location>
</feature>
<keyword evidence="3" id="KW-0812">Transmembrane</keyword>
<dbReference type="PANTHER" id="PTHR31836:SF27">
    <property type="entry name" value="RLPA-LIKE PROTEIN DOUBLE-PSI BETA-BARREL DOMAIN-CONTAINING PROTEIN"/>
    <property type="match status" value="1"/>
</dbReference>
<feature type="compositionally biased region" description="Polar residues" evidence="2">
    <location>
        <begin position="286"/>
        <end position="295"/>
    </location>
</feature>
<dbReference type="InterPro" id="IPR051477">
    <property type="entry name" value="Expansin_CellWall"/>
</dbReference>
<dbReference type="Pfam" id="PF03330">
    <property type="entry name" value="DPBB_1"/>
    <property type="match status" value="1"/>
</dbReference>
<reference evidence="5 6" key="1">
    <citation type="submission" date="2021-02" db="EMBL/GenBank/DDBJ databases">
        <title>Genome assembly of Pseudopithomyces chartarum.</title>
        <authorList>
            <person name="Jauregui R."/>
            <person name="Singh J."/>
            <person name="Voisey C."/>
        </authorList>
    </citation>
    <scope>NUCLEOTIDE SEQUENCE [LARGE SCALE GENOMIC DNA]</scope>
    <source>
        <strain evidence="5 6">AGR01</strain>
    </source>
</reference>
<feature type="compositionally biased region" description="Polar residues" evidence="2">
    <location>
        <begin position="251"/>
        <end position="265"/>
    </location>
</feature>
<dbReference type="EMBL" id="WVTA01000006">
    <property type="protein sequence ID" value="KAK3209021.1"/>
    <property type="molecule type" value="Genomic_DNA"/>
</dbReference>